<comment type="caution">
    <text evidence="2">The sequence shown here is derived from an EMBL/GenBank/DDBJ whole genome shotgun (WGS) entry which is preliminary data.</text>
</comment>
<name>A0A1D1VHN0_RAMVA</name>
<protein>
    <recommendedName>
        <fullName evidence="4">SUEL-type lectin domain-containing protein</fullName>
    </recommendedName>
</protein>
<reference evidence="2 3" key="1">
    <citation type="journal article" date="2016" name="Nat. Commun.">
        <title>Extremotolerant tardigrade genome and improved radiotolerance of human cultured cells by tardigrade-unique protein.</title>
        <authorList>
            <person name="Hashimoto T."/>
            <person name="Horikawa D.D."/>
            <person name="Saito Y."/>
            <person name="Kuwahara H."/>
            <person name="Kozuka-Hata H."/>
            <person name="Shin-I T."/>
            <person name="Minakuchi Y."/>
            <person name="Ohishi K."/>
            <person name="Motoyama A."/>
            <person name="Aizu T."/>
            <person name="Enomoto A."/>
            <person name="Kondo K."/>
            <person name="Tanaka S."/>
            <person name="Hara Y."/>
            <person name="Koshikawa S."/>
            <person name="Sagara H."/>
            <person name="Miura T."/>
            <person name="Yokobori S."/>
            <person name="Miyagawa K."/>
            <person name="Suzuki Y."/>
            <person name="Kubo T."/>
            <person name="Oyama M."/>
            <person name="Kohara Y."/>
            <person name="Fujiyama A."/>
            <person name="Arakawa K."/>
            <person name="Katayama T."/>
            <person name="Toyoda A."/>
            <person name="Kunieda T."/>
        </authorList>
    </citation>
    <scope>NUCLEOTIDE SEQUENCE [LARGE SCALE GENOMIC DNA]</scope>
    <source>
        <strain evidence="2 3">YOKOZUNA-1</strain>
    </source>
</reference>
<organism evidence="2 3">
    <name type="scientific">Ramazzottius varieornatus</name>
    <name type="common">Water bear</name>
    <name type="synonym">Tardigrade</name>
    <dbReference type="NCBI Taxonomy" id="947166"/>
    <lineage>
        <taxon>Eukaryota</taxon>
        <taxon>Metazoa</taxon>
        <taxon>Ecdysozoa</taxon>
        <taxon>Tardigrada</taxon>
        <taxon>Eutardigrada</taxon>
        <taxon>Parachela</taxon>
        <taxon>Hypsibioidea</taxon>
        <taxon>Ramazzottiidae</taxon>
        <taxon>Ramazzottius</taxon>
    </lineage>
</organism>
<evidence type="ECO:0000256" key="1">
    <source>
        <dbReference type="SAM" id="SignalP"/>
    </source>
</evidence>
<proteinExistence type="predicted"/>
<dbReference type="Gene3D" id="2.60.120.740">
    <property type="match status" value="1"/>
</dbReference>
<evidence type="ECO:0000313" key="2">
    <source>
        <dbReference type="EMBL" id="GAV01167.1"/>
    </source>
</evidence>
<evidence type="ECO:0000313" key="3">
    <source>
        <dbReference type="Proteomes" id="UP000186922"/>
    </source>
</evidence>
<dbReference type="Proteomes" id="UP000186922">
    <property type="component" value="Unassembled WGS sequence"/>
</dbReference>
<keyword evidence="1" id="KW-0732">Signal</keyword>
<dbReference type="EMBL" id="BDGG01000007">
    <property type="protein sequence ID" value="GAV01167.1"/>
    <property type="molecule type" value="Genomic_DNA"/>
</dbReference>
<gene>
    <name evidence="2" type="primary">RvY_11919-1</name>
    <name evidence="2" type="synonym">RvY_11919.1</name>
    <name evidence="2" type="ORF">RvY_11919</name>
</gene>
<feature type="chain" id="PRO_5008898435" description="SUEL-type lectin domain-containing protein" evidence="1">
    <location>
        <begin position="24"/>
        <end position="183"/>
    </location>
</feature>
<keyword evidence="3" id="KW-1185">Reference proteome</keyword>
<accession>A0A1D1VHN0</accession>
<dbReference type="InterPro" id="IPR043159">
    <property type="entry name" value="Lectin_gal-bd_sf"/>
</dbReference>
<dbReference type="AlphaFoldDB" id="A0A1D1VHN0"/>
<dbReference type="CDD" id="cd22823">
    <property type="entry name" value="Gal_Rha_Lectin"/>
    <property type="match status" value="1"/>
</dbReference>
<sequence length="183" mass="20017">MRDIFTKILIYIALMAYQSVYHAAPTSTTDLGQSTTQAFFVIPDSSESDVFSGLKVIPNGQDGNFACPRHRPLMFHIQNARFTAPVRQAGASPNRQINPKATFCNFTRAYDAIRAACENKPSCSLPARSLFPDGPKNAGCAGKSLTVKYECDMTTSMELTRHTRVTAKPDIVQAALPTELLPS</sequence>
<feature type="signal peptide" evidence="1">
    <location>
        <begin position="1"/>
        <end position="23"/>
    </location>
</feature>
<evidence type="ECO:0008006" key="4">
    <source>
        <dbReference type="Google" id="ProtNLM"/>
    </source>
</evidence>